<evidence type="ECO:0000256" key="1">
    <source>
        <dbReference type="ARBA" id="ARBA00022723"/>
    </source>
</evidence>
<dbReference type="OrthoDB" id="7485060at2759"/>
<keyword evidence="3" id="KW-0862">Zinc</keyword>
<feature type="domain" description="FLYWCH-type" evidence="4">
    <location>
        <begin position="39"/>
        <end position="92"/>
    </location>
</feature>
<dbReference type="Proteomes" id="UP000663880">
    <property type="component" value="Unassembled WGS sequence"/>
</dbReference>
<evidence type="ECO:0000313" key="5">
    <source>
        <dbReference type="EMBL" id="CAF4820031.1"/>
    </source>
</evidence>
<dbReference type="InterPro" id="IPR007588">
    <property type="entry name" value="Znf_FLYWCH"/>
</dbReference>
<dbReference type="EMBL" id="CAJOBZ010000008">
    <property type="protein sequence ID" value="CAF4820031.1"/>
    <property type="molecule type" value="Genomic_DNA"/>
</dbReference>
<protein>
    <recommendedName>
        <fullName evidence="4">FLYWCH-type domain-containing protein</fullName>
    </recommendedName>
</protein>
<keyword evidence="2" id="KW-0863">Zinc-finger</keyword>
<accession>A0A821Q8H9</accession>
<dbReference type="Gene3D" id="2.20.25.240">
    <property type="match status" value="1"/>
</dbReference>
<dbReference type="AlphaFoldDB" id="A0A821Q8H9"/>
<organism evidence="5 6">
    <name type="scientific">Pieris macdunnoughi</name>
    <dbReference type="NCBI Taxonomy" id="345717"/>
    <lineage>
        <taxon>Eukaryota</taxon>
        <taxon>Metazoa</taxon>
        <taxon>Ecdysozoa</taxon>
        <taxon>Arthropoda</taxon>
        <taxon>Hexapoda</taxon>
        <taxon>Insecta</taxon>
        <taxon>Pterygota</taxon>
        <taxon>Neoptera</taxon>
        <taxon>Endopterygota</taxon>
        <taxon>Lepidoptera</taxon>
        <taxon>Glossata</taxon>
        <taxon>Ditrysia</taxon>
        <taxon>Papilionoidea</taxon>
        <taxon>Pieridae</taxon>
        <taxon>Pierinae</taxon>
        <taxon>Pieris</taxon>
    </lineage>
</organism>
<evidence type="ECO:0000259" key="4">
    <source>
        <dbReference type="Pfam" id="PF04500"/>
    </source>
</evidence>
<evidence type="ECO:0000256" key="3">
    <source>
        <dbReference type="ARBA" id="ARBA00022833"/>
    </source>
</evidence>
<evidence type="ECO:0000313" key="6">
    <source>
        <dbReference type="Proteomes" id="UP000663880"/>
    </source>
</evidence>
<keyword evidence="6" id="KW-1185">Reference proteome</keyword>
<sequence>MRPDDNEFIKIPTPGGKYLLMVEGYTYSAIKVSEIVKIPTPNGNFLLMIDGYTYSQHRNIYWICSSAKRKGCKARVHYFGDRVVKCQAYHTHPPPRYCYRNGLYIKY</sequence>
<name>A0A821Q8H9_9NEOP</name>
<dbReference type="Pfam" id="PF04500">
    <property type="entry name" value="FLYWCH"/>
    <property type="match status" value="1"/>
</dbReference>
<evidence type="ECO:0000256" key="2">
    <source>
        <dbReference type="ARBA" id="ARBA00022771"/>
    </source>
</evidence>
<reference evidence="5" key="1">
    <citation type="submission" date="2021-02" db="EMBL/GenBank/DDBJ databases">
        <authorList>
            <person name="Steward A R."/>
        </authorList>
    </citation>
    <scope>NUCLEOTIDE SEQUENCE</scope>
</reference>
<comment type="caution">
    <text evidence="5">The sequence shown here is derived from an EMBL/GenBank/DDBJ whole genome shotgun (WGS) entry which is preliminary data.</text>
</comment>
<keyword evidence="1" id="KW-0479">Metal-binding</keyword>
<gene>
    <name evidence="5" type="ORF">PMACD_LOCUS4540</name>
</gene>
<dbReference type="GO" id="GO:0008270">
    <property type="term" value="F:zinc ion binding"/>
    <property type="evidence" value="ECO:0007669"/>
    <property type="project" value="UniProtKB-KW"/>
</dbReference>
<proteinExistence type="predicted"/>